<gene>
    <name evidence="1" type="ORF">DPMN_056291</name>
</gene>
<sequence length="63" mass="7202">MPLWTNKCCSHVPDVLGGLVLRIGDAEQSPNTLMFKCLYLAFYVRVKRPGFEAVSRKETTWDL</sequence>
<dbReference type="AlphaFoldDB" id="A0A9D4CRF0"/>
<dbReference type="Proteomes" id="UP000828390">
    <property type="component" value="Unassembled WGS sequence"/>
</dbReference>
<evidence type="ECO:0000313" key="1">
    <source>
        <dbReference type="EMBL" id="KAH3730308.1"/>
    </source>
</evidence>
<protein>
    <submittedName>
        <fullName evidence="1">Uncharacterized protein</fullName>
    </submittedName>
</protein>
<reference evidence="1" key="2">
    <citation type="submission" date="2020-11" db="EMBL/GenBank/DDBJ databases">
        <authorList>
            <person name="McCartney M.A."/>
            <person name="Auch B."/>
            <person name="Kono T."/>
            <person name="Mallez S."/>
            <person name="Becker A."/>
            <person name="Gohl D.M."/>
            <person name="Silverstein K.A.T."/>
            <person name="Koren S."/>
            <person name="Bechman K.B."/>
            <person name="Herman A."/>
            <person name="Abrahante J.E."/>
            <person name="Garbe J."/>
        </authorList>
    </citation>
    <scope>NUCLEOTIDE SEQUENCE</scope>
    <source>
        <strain evidence="1">Duluth1</strain>
        <tissue evidence="1">Whole animal</tissue>
    </source>
</reference>
<comment type="caution">
    <text evidence="1">The sequence shown here is derived from an EMBL/GenBank/DDBJ whole genome shotgun (WGS) entry which is preliminary data.</text>
</comment>
<reference evidence="1" key="1">
    <citation type="journal article" date="2019" name="bioRxiv">
        <title>The Genome of the Zebra Mussel, Dreissena polymorpha: A Resource for Invasive Species Research.</title>
        <authorList>
            <person name="McCartney M.A."/>
            <person name="Auch B."/>
            <person name="Kono T."/>
            <person name="Mallez S."/>
            <person name="Zhang Y."/>
            <person name="Obille A."/>
            <person name="Becker A."/>
            <person name="Abrahante J.E."/>
            <person name="Garbe J."/>
            <person name="Badalamenti J.P."/>
            <person name="Herman A."/>
            <person name="Mangelson H."/>
            <person name="Liachko I."/>
            <person name="Sullivan S."/>
            <person name="Sone E.D."/>
            <person name="Koren S."/>
            <person name="Silverstein K.A.T."/>
            <person name="Beckman K.B."/>
            <person name="Gohl D.M."/>
        </authorList>
    </citation>
    <scope>NUCLEOTIDE SEQUENCE</scope>
    <source>
        <strain evidence="1">Duluth1</strain>
        <tissue evidence="1">Whole animal</tissue>
    </source>
</reference>
<name>A0A9D4CRF0_DREPO</name>
<proteinExistence type="predicted"/>
<keyword evidence="2" id="KW-1185">Reference proteome</keyword>
<accession>A0A9D4CRF0</accession>
<dbReference type="EMBL" id="JAIWYP010000012">
    <property type="protein sequence ID" value="KAH3730308.1"/>
    <property type="molecule type" value="Genomic_DNA"/>
</dbReference>
<evidence type="ECO:0000313" key="2">
    <source>
        <dbReference type="Proteomes" id="UP000828390"/>
    </source>
</evidence>
<organism evidence="1 2">
    <name type="scientific">Dreissena polymorpha</name>
    <name type="common">Zebra mussel</name>
    <name type="synonym">Mytilus polymorpha</name>
    <dbReference type="NCBI Taxonomy" id="45954"/>
    <lineage>
        <taxon>Eukaryota</taxon>
        <taxon>Metazoa</taxon>
        <taxon>Spiralia</taxon>
        <taxon>Lophotrochozoa</taxon>
        <taxon>Mollusca</taxon>
        <taxon>Bivalvia</taxon>
        <taxon>Autobranchia</taxon>
        <taxon>Heteroconchia</taxon>
        <taxon>Euheterodonta</taxon>
        <taxon>Imparidentia</taxon>
        <taxon>Neoheterodontei</taxon>
        <taxon>Myida</taxon>
        <taxon>Dreissenoidea</taxon>
        <taxon>Dreissenidae</taxon>
        <taxon>Dreissena</taxon>
    </lineage>
</organism>